<dbReference type="AlphaFoldDB" id="A0A0L0EMF9"/>
<proteinExistence type="predicted"/>
<feature type="signal peptide" evidence="1">
    <location>
        <begin position="1"/>
        <end position="24"/>
    </location>
</feature>
<dbReference type="SUPFAM" id="SSF82171">
    <property type="entry name" value="DPP6 N-terminal domain-like"/>
    <property type="match status" value="1"/>
</dbReference>
<dbReference type="Proteomes" id="UP000036850">
    <property type="component" value="Unassembled WGS sequence"/>
</dbReference>
<evidence type="ECO:0000256" key="1">
    <source>
        <dbReference type="SAM" id="SignalP"/>
    </source>
</evidence>
<dbReference type="EMBL" id="LFZX01000393">
    <property type="protein sequence ID" value="KNC65108.1"/>
    <property type="molecule type" value="Genomic_DNA"/>
</dbReference>
<protein>
    <submittedName>
        <fullName evidence="2">Peptidase S9</fullName>
    </submittedName>
</protein>
<sequence>MKNKSTVTRLALSVALSTVLGTMAVLSGCTLSDKQPVSEAESVQHVSAFVDVESLFSTSEKKSIAMSKDGQWIAFLKMHNGAHNLFVVAADKSDAIPVPVTNLIDSVDSFIWSANRNEILFSKDHQGNENSQIYKLALNSTDLTASTTTRLTHND</sequence>
<keyword evidence="1" id="KW-0732">Signal</keyword>
<feature type="chain" id="PRO_5005538045" evidence="1">
    <location>
        <begin position="25"/>
        <end position="155"/>
    </location>
</feature>
<evidence type="ECO:0000313" key="3">
    <source>
        <dbReference type="Proteomes" id="UP000036850"/>
    </source>
</evidence>
<feature type="non-terminal residue" evidence="2">
    <location>
        <position position="155"/>
    </location>
</feature>
<dbReference type="PROSITE" id="PS51257">
    <property type="entry name" value="PROKAR_LIPOPROTEIN"/>
    <property type="match status" value="1"/>
</dbReference>
<name>A0A0L0EMF9_9GAMM</name>
<reference evidence="3" key="1">
    <citation type="submission" date="2015-07" db="EMBL/GenBank/DDBJ databases">
        <title>Draft genome sequence of a Pseudoalteromonas rubra strain, OCN096, isolated from Kaneohe Bay, Oahu, Hawaii.</title>
        <authorList>
            <person name="Beurmann S."/>
            <person name="Ushijima B."/>
            <person name="Belcaid M."/>
            <person name="Callahan S.M."/>
            <person name="Aeby G.S."/>
        </authorList>
    </citation>
    <scope>NUCLEOTIDE SEQUENCE [LARGE SCALE GENOMIC DNA]</scope>
    <source>
        <strain evidence="3">OCN096</strain>
    </source>
</reference>
<dbReference type="InterPro" id="IPR011042">
    <property type="entry name" value="6-blade_b-propeller_TolB-like"/>
</dbReference>
<evidence type="ECO:0000313" key="2">
    <source>
        <dbReference type="EMBL" id="KNC65108.1"/>
    </source>
</evidence>
<dbReference type="Gene3D" id="2.120.10.30">
    <property type="entry name" value="TolB, C-terminal domain"/>
    <property type="match status" value="1"/>
</dbReference>
<comment type="caution">
    <text evidence="2">The sequence shown here is derived from an EMBL/GenBank/DDBJ whole genome shotgun (WGS) entry which is preliminary data.</text>
</comment>
<accession>A0A0L0EMF9</accession>
<organism evidence="2 3">
    <name type="scientific">Pseudoalteromonas rubra</name>
    <dbReference type="NCBI Taxonomy" id="43658"/>
    <lineage>
        <taxon>Bacteria</taxon>
        <taxon>Pseudomonadati</taxon>
        <taxon>Pseudomonadota</taxon>
        <taxon>Gammaproteobacteria</taxon>
        <taxon>Alteromonadales</taxon>
        <taxon>Pseudoalteromonadaceae</taxon>
        <taxon>Pseudoalteromonas</taxon>
    </lineage>
</organism>
<gene>
    <name evidence="2" type="ORF">AC626_25200</name>
</gene>